<evidence type="ECO:0000256" key="2">
    <source>
        <dbReference type="ARBA" id="ARBA00022448"/>
    </source>
</evidence>
<protein>
    <submittedName>
        <fullName evidence="9">Ferredoxin</fullName>
    </submittedName>
</protein>
<name>A0A2T2Z8U6_9NOCA</name>
<evidence type="ECO:0000256" key="3">
    <source>
        <dbReference type="ARBA" id="ARBA00022723"/>
    </source>
</evidence>
<evidence type="ECO:0000256" key="4">
    <source>
        <dbReference type="ARBA" id="ARBA00022982"/>
    </source>
</evidence>
<proteinExistence type="predicted"/>
<dbReference type="InterPro" id="IPR051269">
    <property type="entry name" value="Fe-S_cluster_ET"/>
</dbReference>
<dbReference type="GO" id="GO:0046872">
    <property type="term" value="F:metal ion binding"/>
    <property type="evidence" value="ECO:0007669"/>
    <property type="project" value="UniProtKB-KW"/>
</dbReference>
<evidence type="ECO:0000256" key="5">
    <source>
        <dbReference type="ARBA" id="ARBA00023004"/>
    </source>
</evidence>
<evidence type="ECO:0000313" key="9">
    <source>
        <dbReference type="EMBL" id="PSR64184.1"/>
    </source>
</evidence>
<gene>
    <name evidence="9" type="ORF">C8259_10270</name>
</gene>
<dbReference type="RefSeq" id="WP_063022965.1">
    <property type="nucleotide sequence ID" value="NZ_PYHS01000004.1"/>
</dbReference>
<dbReference type="PROSITE" id="PS51379">
    <property type="entry name" value="4FE4S_FER_2"/>
    <property type="match status" value="1"/>
</dbReference>
<dbReference type="InterPro" id="IPR017896">
    <property type="entry name" value="4Fe4S_Fe-S-bd"/>
</dbReference>
<organism evidence="9 10">
    <name type="scientific">Nocardia nova</name>
    <dbReference type="NCBI Taxonomy" id="37330"/>
    <lineage>
        <taxon>Bacteria</taxon>
        <taxon>Bacillati</taxon>
        <taxon>Actinomycetota</taxon>
        <taxon>Actinomycetes</taxon>
        <taxon>Mycobacteriales</taxon>
        <taxon>Nocardiaceae</taxon>
        <taxon>Nocardia</taxon>
    </lineage>
</organism>
<feature type="domain" description="4Fe-4S ferredoxin-type" evidence="8">
    <location>
        <begin position="1"/>
        <end position="29"/>
    </location>
</feature>
<evidence type="ECO:0000256" key="7">
    <source>
        <dbReference type="ARBA" id="ARBA00023291"/>
    </source>
</evidence>
<keyword evidence="4" id="KW-0249">Electron transport</keyword>
<keyword evidence="7" id="KW-0003">3Fe-4S</keyword>
<keyword evidence="2" id="KW-0813">Transport</keyword>
<comment type="caution">
    <text evidence="9">The sequence shown here is derived from an EMBL/GenBank/DDBJ whole genome shotgun (WGS) entry which is preliminary data.</text>
</comment>
<dbReference type="GO" id="GO:0051538">
    <property type="term" value="F:3 iron, 4 sulfur cluster binding"/>
    <property type="evidence" value="ECO:0007669"/>
    <property type="project" value="UniProtKB-KW"/>
</dbReference>
<dbReference type="PANTHER" id="PTHR36923">
    <property type="entry name" value="FERREDOXIN"/>
    <property type="match status" value="1"/>
</dbReference>
<dbReference type="PANTHER" id="PTHR36923:SF3">
    <property type="entry name" value="FERREDOXIN"/>
    <property type="match status" value="1"/>
</dbReference>
<dbReference type="AlphaFoldDB" id="A0A2T2Z8U6"/>
<dbReference type="Pfam" id="PF13459">
    <property type="entry name" value="Fer4_15"/>
    <property type="match status" value="1"/>
</dbReference>
<dbReference type="SUPFAM" id="SSF54862">
    <property type="entry name" value="4Fe-4S ferredoxins"/>
    <property type="match status" value="1"/>
</dbReference>
<keyword evidence="3" id="KW-0479">Metal-binding</keyword>
<sequence>MRIFVDRSRCEGHGLCAQHAPAVFSLDDDGELTHRFGDADIPAEHLAAVRAAIGSCPMAALRDG</sequence>
<accession>A0A2T2Z8U6</accession>
<evidence type="ECO:0000256" key="1">
    <source>
        <dbReference type="ARBA" id="ARBA00001927"/>
    </source>
</evidence>
<keyword evidence="6" id="KW-0411">Iron-sulfur</keyword>
<keyword evidence="5" id="KW-0408">Iron</keyword>
<dbReference type="Proteomes" id="UP000241647">
    <property type="component" value="Unassembled WGS sequence"/>
</dbReference>
<comment type="cofactor">
    <cofactor evidence="1">
        <name>[3Fe-4S] cluster</name>
        <dbReference type="ChEBI" id="CHEBI:21137"/>
    </cofactor>
</comment>
<evidence type="ECO:0000259" key="8">
    <source>
        <dbReference type="PROSITE" id="PS51379"/>
    </source>
</evidence>
<dbReference type="Gene3D" id="3.30.70.20">
    <property type="match status" value="1"/>
</dbReference>
<evidence type="ECO:0000256" key="6">
    <source>
        <dbReference type="ARBA" id="ARBA00023014"/>
    </source>
</evidence>
<dbReference type="EMBL" id="PYHS01000004">
    <property type="protein sequence ID" value="PSR64184.1"/>
    <property type="molecule type" value="Genomic_DNA"/>
</dbReference>
<evidence type="ECO:0000313" key="10">
    <source>
        <dbReference type="Proteomes" id="UP000241647"/>
    </source>
</evidence>
<reference evidence="9 10" key="1">
    <citation type="submission" date="2018-02" db="EMBL/GenBank/DDBJ databases">
        <title>8 Nocardia nova and 1 Nocardia cyriacigeorgica strain used for evolution to TMP-SMX.</title>
        <authorList>
            <person name="Mehta H."/>
            <person name="Weng J."/>
            <person name="Shamoo Y."/>
        </authorList>
    </citation>
    <scope>NUCLEOTIDE SEQUENCE [LARGE SCALE GENOMIC DNA]</scope>
    <source>
        <strain evidence="9 10">ATCC 33727</strain>
    </source>
</reference>